<dbReference type="InterPro" id="IPR016084">
    <property type="entry name" value="Haem_Oase-like_multi-hlx"/>
</dbReference>
<dbReference type="RefSeq" id="WP_345229841.1">
    <property type="nucleotide sequence ID" value="NZ_BAABIQ010000002.1"/>
</dbReference>
<proteinExistence type="predicted"/>
<evidence type="ECO:0000313" key="2">
    <source>
        <dbReference type="Proteomes" id="UP001501411"/>
    </source>
</evidence>
<sequence length="190" mass="21090">MLSTKIKEATKTAHQQLEVIVVKKLKAINNKRAYADFLKHFYAYFHAVEQQIAPFITTAILSDIKDRRNASYLKQDIEALGETATALPYAEAPMITNVQQALGALYVLEGSIMGGSIIVKMLEKQGIIEGISFFSGYGPATGEKWTTFIGVLNTYSTQPEQEKQAIQAANATFTNFEKVFNPTVTEKVME</sequence>
<dbReference type="InterPro" id="IPR016053">
    <property type="entry name" value="Haem_Oase-like"/>
</dbReference>
<accession>A0ABP9AFG6</accession>
<dbReference type="Gene3D" id="1.20.910.10">
    <property type="entry name" value="Heme oxygenase-like"/>
    <property type="match status" value="1"/>
</dbReference>
<protein>
    <submittedName>
        <fullName evidence="1">Biliverdin-producing heme oxygenase</fullName>
    </submittedName>
</protein>
<dbReference type="EMBL" id="BAABIQ010000002">
    <property type="protein sequence ID" value="GAA4779114.1"/>
    <property type="molecule type" value="Genomic_DNA"/>
</dbReference>
<gene>
    <name evidence="1" type="ORF">GCM10023231_02240</name>
</gene>
<reference evidence="2" key="1">
    <citation type="journal article" date="2019" name="Int. J. Syst. Evol. Microbiol.">
        <title>The Global Catalogue of Microorganisms (GCM) 10K type strain sequencing project: providing services to taxonomists for standard genome sequencing and annotation.</title>
        <authorList>
            <consortium name="The Broad Institute Genomics Platform"/>
            <consortium name="The Broad Institute Genome Sequencing Center for Infectious Disease"/>
            <person name="Wu L."/>
            <person name="Ma J."/>
        </authorList>
    </citation>
    <scope>NUCLEOTIDE SEQUENCE [LARGE SCALE GENOMIC DNA]</scope>
    <source>
        <strain evidence="2">JCM 18200</strain>
    </source>
</reference>
<dbReference type="Pfam" id="PF01126">
    <property type="entry name" value="Heme_oxygenase"/>
    <property type="match status" value="1"/>
</dbReference>
<dbReference type="SUPFAM" id="SSF48613">
    <property type="entry name" value="Heme oxygenase-like"/>
    <property type="match status" value="1"/>
</dbReference>
<comment type="caution">
    <text evidence="1">The sequence shown here is derived from an EMBL/GenBank/DDBJ whole genome shotgun (WGS) entry which is preliminary data.</text>
</comment>
<keyword evidence="2" id="KW-1185">Reference proteome</keyword>
<organism evidence="1 2">
    <name type="scientific">Olivibacter ginsenosidimutans</name>
    <dbReference type="NCBI Taxonomy" id="1176537"/>
    <lineage>
        <taxon>Bacteria</taxon>
        <taxon>Pseudomonadati</taxon>
        <taxon>Bacteroidota</taxon>
        <taxon>Sphingobacteriia</taxon>
        <taxon>Sphingobacteriales</taxon>
        <taxon>Sphingobacteriaceae</taxon>
        <taxon>Olivibacter</taxon>
    </lineage>
</organism>
<evidence type="ECO:0000313" key="1">
    <source>
        <dbReference type="EMBL" id="GAA4779114.1"/>
    </source>
</evidence>
<name>A0ABP9AFG6_9SPHI</name>
<dbReference type="CDD" id="cd19166">
    <property type="entry name" value="HemeO-bac"/>
    <property type="match status" value="1"/>
</dbReference>
<dbReference type="Proteomes" id="UP001501411">
    <property type="component" value="Unassembled WGS sequence"/>
</dbReference>